<keyword evidence="2" id="KW-1185">Reference proteome</keyword>
<protein>
    <submittedName>
        <fullName evidence="1">NAD(P)-binding protein</fullName>
    </submittedName>
</protein>
<accession>A0ACB5S7S1</accession>
<gene>
    <name evidence="1" type="primary">g938</name>
    <name evidence="1" type="ORF">NpPPO83_00000938</name>
</gene>
<proteinExistence type="predicted"/>
<dbReference type="EMBL" id="BSXG01000051">
    <property type="protein sequence ID" value="GME28721.1"/>
    <property type="molecule type" value="Genomic_DNA"/>
</dbReference>
<comment type="caution">
    <text evidence="1">The sequence shown here is derived from an EMBL/GenBank/DDBJ whole genome shotgun (WGS) entry which is preliminary data.</text>
</comment>
<sequence length="375" mass="39564">MMASSEYIPVVLITGANQGIGFSTAQLLTLSPQPYHLLIGSRTLSRGHTAATTLHSLPSANPQTTHTAISLDITSPSSIAAAVSTTASSHKRVDVLINNAGIFLGGPGSPWAGKPQHELLRHTCETNVFGTAAVTEAFLPLLHQSRAPGGAKIVVLSSSLGSLEMAAAAPPHRLDISAYRVSKAAVNMLVVEWAKGLEKDGVRVWGVDPGRLSSLTQVNLFKPTMKLSLTNALLPLLSISTLTTAIPTTNTTIPEVTLIDASTASLSPATAANTTADPALEKRGDIASFYFCRNNGFRAPCAWSRVPINQCMNFPQGWDDNINSFGPDRGDFYCVLHSNAGCGGGEPKFKIRYPGTAKTASYGIDGRVSSVRCSH</sequence>
<name>A0ACB5S7S1_9PEZI</name>
<dbReference type="Proteomes" id="UP001165186">
    <property type="component" value="Unassembled WGS sequence"/>
</dbReference>
<evidence type="ECO:0000313" key="1">
    <source>
        <dbReference type="EMBL" id="GME28721.1"/>
    </source>
</evidence>
<reference evidence="1" key="1">
    <citation type="submission" date="2024-09" db="EMBL/GenBank/DDBJ databases">
        <title>Draft Genome Sequences of Neofusicoccum parvum.</title>
        <authorList>
            <person name="Ashida A."/>
            <person name="Camagna M."/>
            <person name="Tanaka A."/>
            <person name="Takemoto D."/>
        </authorList>
    </citation>
    <scope>NUCLEOTIDE SEQUENCE</scope>
    <source>
        <strain evidence="1">PPO83</strain>
    </source>
</reference>
<evidence type="ECO:0000313" key="2">
    <source>
        <dbReference type="Proteomes" id="UP001165186"/>
    </source>
</evidence>
<organism evidence="1 2">
    <name type="scientific">Neofusicoccum parvum</name>
    <dbReference type="NCBI Taxonomy" id="310453"/>
    <lineage>
        <taxon>Eukaryota</taxon>
        <taxon>Fungi</taxon>
        <taxon>Dikarya</taxon>
        <taxon>Ascomycota</taxon>
        <taxon>Pezizomycotina</taxon>
        <taxon>Dothideomycetes</taxon>
        <taxon>Dothideomycetes incertae sedis</taxon>
        <taxon>Botryosphaeriales</taxon>
        <taxon>Botryosphaeriaceae</taxon>
        <taxon>Neofusicoccum</taxon>
    </lineage>
</organism>